<keyword evidence="6 7" id="KW-0472">Membrane</keyword>
<evidence type="ECO:0000259" key="8">
    <source>
        <dbReference type="Pfam" id="PF02470"/>
    </source>
</evidence>
<evidence type="ECO:0000256" key="1">
    <source>
        <dbReference type="ARBA" id="ARBA00004533"/>
    </source>
</evidence>
<keyword evidence="2" id="KW-1003">Cell membrane</keyword>
<evidence type="ECO:0000256" key="2">
    <source>
        <dbReference type="ARBA" id="ARBA00022475"/>
    </source>
</evidence>
<feature type="domain" description="Mce/MlaD" evidence="8">
    <location>
        <begin position="163"/>
        <end position="222"/>
    </location>
</feature>
<evidence type="ECO:0000256" key="4">
    <source>
        <dbReference type="ARBA" id="ARBA00022692"/>
    </source>
</evidence>
<feature type="domain" description="Mce/MlaD" evidence="8">
    <location>
        <begin position="300"/>
        <end position="395"/>
    </location>
</feature>
<keyword evidence="4 7" id="KW-0812">Transmembrane</keyword>
<name>A0A126UY99_9RHOB</name>
<feature type="domain" description="Mce/MlaD" evidence="8">
    <location>
        <begin position="47"/>
        <end position="132"/>
    </location>
</feature>
<sequence length="694" mass="73318">MNDRPPPVAIKPARKSFFDRASIVWVIPLAALVVALGVAWQAYNSRGPLIEIAFQNGAGIAANKTELRYRDVTVGVVEGIEFAPDLAAVIVSVRLHKEIAPFVDVASNFWVVRPEVSASGVTGLDTVLSGVYIEGSWDSTISARGTSFKGLVDPPLSQQGREGLEIAVRSTSGGSLTDNSPITFRGIEVGRIGKARISVEGSYAIAEAIIYDPHSQLITPSTRFWDTSGFTFSVGASGAKLDFSSLATLLGGGVTFDTFVSDGTPVASGTVFEVFTDKATARNNLFVGAEVETVEMRVVFEENISGLAVDAPVEINGLKIGKVQSVSGIIDAKTFGDNRVRLNAVLSIQPARLGLQGEASPKTALEFLSRRVQEGLRARLASTSILTGGLKIELLQVDNAPKAVMLTGEGIVPVIPATKSEITDAAGTVEGVLDRINKLPIEQLLHSAIDFLDSAEAVASDGNLREIPKEVSDTLIEVRNFVSSKDIQNIPVSLNAAIVRFETLLAEVEKEKLATQLVAAVDAAAAAANSVTESVKGVPALVAQIEAVAVRAEELPLEDLTIQLTRLTESADEFISSDATRALPQELGAALTEISTILNELREGGSVTNVNATLDSARQAADAVATSTKDLPALVDSIKRILNEASATIAGYNSGKVLSRDAQETLRDISKAAAAMTSLARMLERNPSALIRGR</sequence>
<dbReference type="PANTHER" id="PTHR30462">
    <property type="entry name" value="INTERMEMBRANE TRANSPORT PROTEIN PQIB-RELATED"/>
    <property type="match status" value="1"/>
</dbReference>
<evidence type="ECO:0000313" key="9">
    <source>
        <dbReference type="EMBL" id="AML51020.1"/>
    </source>
</evidence>
<gene>
    <name evidence="9" type="ORF">RC74_06790</name>
</gene>
<protein>
    <submittedName>
        <fullName evidence="9">Paraquat-inducible protein B</fullName>
    </submittedName>
</protein>
<reference evidence="9 10" key="1">
    <citation type="submission" date="2016-02" db="EMBL/GenBank/DDBJ databases">
        <title>Complete genome sequence of Halocynthiibacter arcticus PAMC 20958t from arctic marine sediment.</title>
        <authorList>
            <person name="Lee Y.M."/>
            <person name="Baek K."/>
            <person name="Lee H.K."/>
            <person name="Shin S.C."/>
        </authorList>
    </citation>
    <scope>NUCLEOTIDE SEQUENCE [LARGE SCALE GENOMIC DNA]</scope>
    <source>
        <strain evidence="9">PAMC 20958</strain>
    </source>
</reference>
<comment type="subcellular location">
    <subcellularLocation>
        <location evidence="1">Cell inner membrane</location>
    </subcellularLocation>
</comment>
<keyword evidence="5 7" id="KW-1133">Transmembrane helix</keyword>
<evidence type="ECO:0000256" key="6">
    <source>
        <dbReference type="ARBA" id="ARBA00023136"/>
    </source>
</evidence>
<feature type="transmembrane region" description="Helical" evidence="7">
    <location>
        <begin position="21"/>
        <end position="43"/>
    </location>
</feature>
<evidence type="ECO:0000313" key="10">
    <source>
        <dbReference type="Proteomes" id="UP000070371"/>
    </source>
</evidence>
<dbReference type="GO" id="GO:0005886">
    <property type="term" value="C:plasma membrane"/>
    <property type="evidence" value="ECO:0007669"/>
    <property type="project" value="UniProtKB-SubCell"/>
</dbReference>
<evidence type="ECO:0000256" key="7">
    <source>
        <dbReference type="SAM" id="Phobius"/>
    </source>
</evidence>
<dbReference type="AlphaFoldDB" id="A0A126UY99"/>
<dbReference type="KEGG" id="hat:RC74_06790"/>
<dbReference type="OrthoDB" id="9806984at2"/>
<evidence type="ECO:0000256" key="3">
    <source>
        <dbReference type="ARBA" id="ARBA00022519"/>
    </source>
</evidence>
<dbReference type="RefSeq" id="WP_039000257.1">
    <property type="nucleotide sequence ID" value="NZ_CP014327.1"/>
</dbReference>
<organism evidence="9 10">
    <name type="scientific">Falsihalocynthiibacter arcticus</name>
    <dbReference type="NCBI Taxonomy" id="1579316"/>
    <lineage>
        <taxon>Bacteria</taxon>
        <taxon>Pseudomonadati</taxon>
        <taxon>Pseudomonadota</taxon>
        <taxon>Alphaproteobacteria</taxon>
        <taxon>Rhodobacterales</taxon>
        <taxon>Roseobacteraceae</taxon>
        <taxon>Falsihalocynthiibacter</taxon>
    </lineage>
</organism>
<proteinExistence type="predicted"/>
<dbReference type="InterPro" id="IPR003399">
    <property type="entry name" value="Mce/MlaD"/>
</dbReference>
<dbReference type="Pfam" id="PF02470">
    <property type="entry name" value="MlaD"/>
    <property type="match status" value="3"/>
</dbReference>
<dbReference type="Proteomes" id="UP000070371">
    <property type="component" value="Chromosome"/>
</dbReference>
<accession>A0A126UY99</accession>
<dbReference type="PANTHER" id="PTHR30462:SF2">
    <property type="entry name" value="INTERMEMBRANE TRANSPORT PROTEIN PQIB"/>
    <property type="match status" value="1"/>
</dbReference>
<keyword evidence="10" id="KW-1185">Reference proteome</keyword>
<keyword evidence="3" id="KW-0997">Cell inner membrane</keyword>
<dbReference type="EMBL" id="CP014327">
    <property type="protein sequence ID" value="AML51020.1"/>
    <property type="molecule type" value="Genomic_DNA"/>
</dbReference>
<dbReference type="STRING" id="1579316.RC74_06790"/>
<evidence type="ECO:0000256" key="5">
    <source>
        <dbReference type="ARBA" id="ARBA00022989"/>
    </source>
</evidence>
<dbReference type="InterPro" id="IPR051800">
    <property type="entry name" value="PqiA-PqiB_transport"/>
</dbReference>